<dbReference type="EMBL" id="BAABIC010000006">
    <property type="protein sequence ID" value="GAA4687138.1"/>
    <property type="molecule type" value="Genomic_DNA"/>
</dbReference>
<dbReference type="Pfam" id="PF06348">
    <property type="entry name" value="DUF1059"/>
    <property type="match status" value="1"/>
</dbReference>
<protein>
    <recommendedName>
        <fullName evidence="3">DUF1059 domain-containing protein</fullName>
    </recommendedName>
</protein>
<comment type="caution">
    <text evidence="1">The sequence shown here is derived from an EMBL/GenBank/DDBJ whole genome shotgun (WGS) entry which is preliminary data.</text>
</comment>
<evidence type="ECO:0008006" key="3">
    <source>
        <dbReference type="Google" id="ProtNLM"/>
    </source>
</evidence>
<dbReference type="InterPro" id="IPR009409">
    <property type="entry name" value="DUF1059"/>
</dbReference>
<sequence length="165" mass="18189">MARMMVDCRTMPSESNCSLTIAGEPDEVLRAAVAHAVDVHGHTDDEELRDGIRAGMTPAAEQLEVAEGGFVQVIEFEADDLGRFREIEAEWLEGIGDARTAMWSVMTVDRERPGHYVQFVGFPDYEAAMRNSKHPATQRIAEQLAGLTRGGPTFRNLDVSQVMAP</sequence>
<reference evidence="2" key="1">
    <citation type="journal article" date="2019" name="Int. J. Syst. Evol. Microbiol.">
        <title>The Global Catalogue of Microorganisms (GCM) 10K type strain sequencing project: providing services to taxonomists for standard genome sequencing and annotation.</title>
        <authorList>
            <consortium name="The Broad Institute Genomics Platform"/>
            <consortium name="The Broad Institute Genome Sequencing Center for Infectious Disease"/>
            <person name="Wu L."/>
            <person name="Ma J."/>
        </authorList>
    </citation>
    <scope>NUCLEOTIDE SEQUENCE [LARGE SCALE GENOMIC DNA]</scope>
    <source>
        <strain evidence="2">JCM 18055</strain>
    </source>
</reference>
<evidence type="ECO:0000313" key="2">
    <source>
        <dbReference type="Proteomes" id="UP001500325"/>
    </source>
</evidence>
<organism evidence="1 2">
    <name type="scientific">Pseudonocardia yuanmonensis</name>
    <dbReference type="NCBI Taxonomy" id="1095914"/>
    <lineage>
        <taxon>Bacteria</taxon>
        <taxon>Bacillati</taxon>
        <taxon>Actinomycetota</taxon>
        <taxon>Actinomycetes</taxon>
        <taxon>Pseudonocardiales</taxon>
        <taxon>Pseudonocardiaceae</taxon>
        <taxon>Pseudonocardia</taxon>
    </lineage>
</organism>
<name>A0ABP8WD41_9PSEU</name>
<dbReference type="Proteomes" id="UP001500325">
    <property type="component" value="Unassembled WGS sequence"/>
</dbReference>
<accession>A0ABP8WD41</accession>
<gene>
    <name evidence="1" type="ORF">GCM10023215_23450</name>
</gene>
<keyword evidence="2" id="KW-1185">Reference proteome</keyword>
<proteinExistence type="predicted"/>
<evidence type="ECO:0000313" key="1">
    <source>
        <dbReference type="EMBL" id="GAA4687138.1"/>
    </source>
</evidence>